<feature type="transmembrane region" description="Helical" evidence="1">
    <location>
        <begin position="131"/>
        <end position="152"/>
    </location>
</feature>
<reference evidence="2 3" key="1">
    <citation type="submission" date="2023-04" db="EMBL/GenBank/DDBJ databases">
        <title>Klugiella caeni sp. nov. isolated from the sludge of biochemical tank.</title>
        <authorList>
            <person name="Geng K."/>
        </authorList>
    </citation>
    <scope>NUCLEOTIDE SEQUENCE [LARGE SCALE GENOMIC DNA]</scope>
    <source>
        <strain evidence="2 3">YN-L-19</strain>
    </source>
</reference>
<sequence length="161" mass="18123">MDESRSPLPHETEPERIDRNWNEILQELRVTQTGTQIFAGFLLTLAFQPRFAELDAFDRYLYLGVLIAAIASTVLALAPVSMHRALFRQRAKPMIVRFANFALKTVLALISLVLIGTVLLVVDLVTNRTAAMIAAGGMLLLVLVAWLLLPWITRLRRAQRD</sequence>
<keyword evidence="1" id="KW-0812">Transmembrane</keyword>
<comment type="caution">
    <text evidence="2">The sequence shown here is derived from an EMBL/GenBank/DDBJ whole genome shotgun (WGS) entry which is preliminary data.</text>
</comment>
<keyword evidence="1" id="KW-0472">Membrane</keyword>
<feature type="transmembrane region" description="Helical" evidence="1">
    <location>
        <begin position="60"/>
        <end position="80"/>
    </location>
</feature>
<evidence type="ECO:0000313" key="3">
    <source>
        <dbReference type="Proteomes" id="UP001321506"/>
    </source>
</evidence>
<feature type="transmembrane region" description="Helical" evidence="1">
    <location>
        <begin position="101"/>
        <end position="125"/>
    </location>
</feature>
<organism evidence="2 3">
    <name type="scientific">Ruicaihuangia caeni</name>
    <dbReference type="NCBI Taxonomy" id="3042517"/>
    <lineage>
        <taxon>Bacteria</taxon>
        <taxon>Bacillati</taxon>
        <taxon>Actinomycetota</taxon>
        <taxon>Actinomycetes</taxon>
        <taxon>Micrococcales</taxon>
        <taxon>Microbacteriaceae</taxon>
        <taxon>Ruicaihuangia</taxon>
    </lineage>
</organism>
<dbReference type="Proteomes" id="UP001321506">
    <property type="component" value="Unassembled WGS sequence"/>
</dbReference>
<dbReference type="EMBL" id="JASATX010000007">
    <property type="protein sequence ID" value="MDI2099696.1"/>
    <property type="molecule type" value="Genomic_DNA"/>
</dbReference>
<keyword evidence="3" id="KW-1185">Reference proteome</keyword>
<dbReference type="Pfam" id="PF19853">
    <property type="entry name" value="DUF6328"/>
    <property type="match status" value="1"/>
</dbReference>
<name>A0AAW6T793_9MICO</name>
<gene>
    <name evidence="2" type="ORF">QF206_12055</name>
</gene>
<proteinExistence type="predicted"/>
<dbReference type="InterPro" id="IPR046291">
    <property type="entry name" value="DUF6328"/>
</dbReference>
<protein>
    <submittedName>
        <fullName evidence="2">DUF6328 family protein</fullName>
    </submittedName>
</protein>
<dbReference type="AlphaFoldDB" id="A0AAW6T793"/>
<evidence type="ECO:0000313" key="2">
    <source>
        <dbReference type="EMBL" id="MDI2099696.1"/>
    </source>
</evidence>
<accession>A0AAW6T793</accession>
<dbReference type="RefSeq" id="WP_281489490.1">
    <property type="nucleotide sequence ID" value="NZ_CP159582.1"/>
</dbReference>
<keyword evidence="1" id="KW-1133">Transmembrane helix</keyword>
<evidence type="ECO:0000256" key="1">
    <source>
        <dbReference type="SAM" id="Phobius"/>
    </source>
</evidence>